<evidence type="ECO:0000313" key="9">
    <source>
        <dbReference type="EMBL" id="CZT19926.1"/>
    </source>
</evidence>
<dbReference type="SMART" id="SM00173">
    <property type="entry name" value="RAS"/>
    <property type="match status" value="1"/>
</dbReference>
<dbReference type="PRINTS" id="PR00627">
    <property type="entry name" value="GTPRANTC4"/>
</dbReference>
<dbReference type="AlphaFoldDB" id="A0A2D3V8I8"/>
<dbReference type="GO" id="GO:0000054">
    <property type="term" value="P:ribosomal subunit export from nucleus"/>
    <property type="evidence" value="ECO:0007669"/>
    <property type="project" value="TreeGrafter"/>
</dbReference>
<name>A0A2D3V8I8_9PEZI</name>
<proteinExistence type="inferred from homology"/>
<keyword evidence="4 8" id="KW-0547">Nucleotide-binding</keyword>
<dbReference type="STRING" id="112498.A0A2D3V8I8"/>
<sequence length="410" mass="46575">MTFTPQLPQPGRLFPVCCAAEIPPSVVDRYLMSIFEYKDMEAVYSVIIDDLAEKYTKECDVNSPRTAATKAPFKGKDLYECSSLLQQMCRDGSDIDYSSFVIMDERTLHDDTVLFAVSDWQDGQETIRSIRSAFEVVEERLGGYGVVPEEFERDLATAAEAEDGVLRAHAIEARTSALGRQRPYSPSTSLDVPPRLKQFKVVLIGDPTVGKTSYVQYHMTGHFDAEYTTQPGIQVDNLRFHTNMGLVQFDVWDVAGQQKFHDQRDSYYSNTHCGIIMFDLTSRITYKNVQSWHRDLLRVCRNLPIVLVGSKLDKPDAYHRDGNIKSKRLKFHHSRDLQYYDLSVKSNKNTEMPFLWLARELVGDQSLEFVAEPALTPPEISLGQVAVARYLREVEDASIVPLPDDVYGCL</sequence>
<dbReference type="Proteomes" id="UP000225277">
    <property type="component" value="Unassembled WGS sequence"/>
</dbReference>
<dbReference type="PROSITE" id="PS51419">
    <property type="entry name" value="RAB"/>
    <property type="match status" value="1"/>
</dbReference>
<comment type="similarity">
    <text evidence="2 8">Belongs to the small GTPase superfamily. Ran family.</text>
</comment>
<keyword evidence="7 8" id="KW-0539">Nucleus</keyword>
<dbReference type="RefSeq" id="XP_023626816.1">
    <property type="nucleotide sequence ID" value="XM_023771048.1"/>
</dbReference>
<evidence type="ECO:0000256" key="1">
    <source>
        <dbReference type="ARBA" id="ARBA00004123"/>
    </source>
</evidence>
<dbReference type="InterPro" id="IPR002041">
    <property type="entry name" value="Ran_GTPase"/>
</dbReference>
<reference evidence="9 10" key="1">
    <citation type="submission" date="2016-03" db="EMBL/GenBank/DDBJ databases">
        <authorList>
            <person name="Ploux O."/>
        </authorList>
    </citation>
    <scope>NUCLEOTIDE SEQUENCE [LARGE SCALE GENOMIC DNA]</scope>
    <source>
        <strain evidence="9 10">URUG2</strain>
    </source>
</reference>
<keyword evidence="3 8" id="KW-0813">Transport</keyword>
<dbReference type="GO" id="GO:0003924">
    <property type="term" value="F:GTPase activity"/>
    <property type="evidence" value="ECO:0007669"/>
    <property type="project" value="InterPro"/>
</dbReference>
<dbReference type="GO" id="GO:0005737">
    <property type="term" value="C:cytoplasm"/>
    <property type="evidence" value="ECO:0007669"/>
    <property type="project" value="TreeGrafter"/>
</dbReference>
<dbReference type="Pfam" id="PF00071">
    <property type="entry name" value="Ras"/>
    <property type="match status" value="1"/>
</dbReference>
<keyword evidence="10" id="KW-1185">Reference proteome</keyword>
<dbReference type="GO" id="GO:0006606">
    <property type="term" value="P:protein import into nucleus"/>
    <property type="evidence" value="ECO:0007669"/>
    <property type="project" value="TreeGrafter"/>
</dbReference>
<dbReference type="InterPro" id="IPR005225">
    <property type="entry name" value="Small_GTP-bd"/>
</dbReference>
<dbReference type="GO" id="GO:0005634">
    <property type="term" value="C:nucleus"/>
    <property type="evidence" value="ECO:0007669"/>
    <property type="project" value="UniProtKB-SubCell"/>
</dbReference>
<dbReference type="GeneID" id="35600934"/>
<gene>
    <name evidence="9" type="ORF">RCC_05783</name>
</gene>
<dbReference type="NCBIfam" id="TIGR00231">
    <property type="entry name" value="small_GTP"/>
    <property type="match status" value="1"/>
</dbReference>
<dbReference type="GO" id="GO:0005525">
    <property type="term" value="F:GTP binding"/>
    <property type="evidence" value="ECO:0007669"/>
    <property type="project" value="UniProtKB-KW"/>
</dbReference>
<keyword evidence="5 8" id="KW-0653">Protein transport</keyword>
<dbReference type="PANTHER" id="PTHR24071">
    <property type="entry name" value="RAN GTPASE"/>
    <property type="match status" value="1"/>
</dbReference>
<dbReference type="Gene3D" id="3.40.50.300">
    <property type="entry name" value="P-loop containing nucleotide triphosphate hydrolases"/>
    <property type="match status" value="1"/>
</dbReference>
<dbReference type="InterPro" id="IPR001806">
    <property type="entry name" value="Small_GTPase"/>
</dbReference>
<protein>
    <recommendedName>
        <fullName evidence="8">GTP-binding nuclear protein</fullName>
    </recommendedName>
</protein>
<dbReference type="SMART" id="SM00176">
    <property type="entry name" value="RAN"/>
    <property type="match status" value="1"/>
</dbReference>
<evidence type="ECO:0000256" key="2">
    <source>
        <dbReference type="ARBA" id="ARBA00008028"/>
    </source>
</evidence>
<dbReference type="SMART" id="SM00175">
    <property type="entry name" value="RAB"/>
    <property type="match status" value="1"/>
</dbReference>
<dbReference type="PROSITE" id="PS51421">
    <property type="entry name" value="RAS"/>
    <property type="match status" value="1"/>
</dbReference>
<evidence type="ECO:0000256" key="6">
    <source>
        <dbReference type="ARBA" id="ARBA00023134"/>
    </source>
</evidence>
<dbReference type="SUPFAM" id="SSF52540">
    <property type="entry name" value="P-loop containing nucleoside triphosphate hydrolases"/>
    <property type="match status" value="1"/>
</dbReference>
<evidence type="ECO:0000313" key="10">
    <source>
        <dbReference type="Proteomes" id="UP000225277"/>
    </source>
</evidence>
<evidence type="ECO:0000256" key="4">
    <source>
        <dbReference type="ARBA" id="ARBA00022741"/>
    </source>
</evidence>
<comment type="subcellular location">
    <subcellularLocation>
        <location evidence="1 8">Nucleus</location>
    </subcellularLocation>
</comment>
<accession>A0A2D3V8I8</accession>
<keyword evidence="6 8" id="KW-0342">GTP-binding</keyword>
<evidence type="ECO:0000256" key="7">
    <source>
        <dbReference type="ARBA" id="ARBA00023242"/>
    </source>
</evidence>
<dbReference type="OrthoDB" id="48625at2759"/>
<comment type="function">
    <text evidence="8">GTP-binding protein involved in nucleocytoplasmic transport. Required for the import of protein into the nucleus and also for RNA export. Involved in chromatin condensation and control of cell cycle.</text>
</comment>
<evidence type="ECO:0000256" key="8">
    <source>
        <dbReference type="RuleBase" id="RU363057"/>
    </source>
</evidence>
<dbReference type="PANTHER" id="PTHR24071:SF0">
    <property type="entry name" value="GTP-BINDING NUCLEAR PROTEIN RAN"/>
    <property type="match status" value="1"/>
</dbReference>
<dbReference type="InterPro" id="IPR027417">
    <property type="entry name" value="P-loop_NTPase"/>
</dbReference>
<evidence type="ECO:0000256" key="3">
    <source>
        <dbReference type="ARBA" id="ARBA00022448"/>
    </source>
</evidence>
<evidence type="ECO:0000256" key="5">
    <source>
        <dbReference type="ARBA" id="ARBA00022927"/>
    </source>
</evidence>
<dbReference type="SMART" id="SM00174">
    <property type="entry name" value="RHO"/>
    <property type="match status" value="1"/>
</dbReference>
<dbReference type="PROSITE" id="PS51418">
    <property type="entry name" value="RAN"/>
    <property type="match status" value="1"/>
</dbReference>
<dbReference type="EMBL" id="FJUY01000008">
    <property type="protein sequence ID" value="CZT19926.1"/>
    <property type="molecule type" value="Genomic_DNA"/>
</dbReference>
<organism evidence="9 10">
    <name type="scientific">Ramularia collo-cygni</name>
    <dbReference type="NCBI Taxonomy" id="112498"/>
    <lineage>
        <taxon>Eukaryota</taxon>
        <taxon>Fungi</taxon>
        <taxon>Dikarya</taxon>
        <taxon>Ascomycota</taxon>
        <taxon>Pezizomycotina</taxon>
        <taxon>Dothideomycetes</taxon>
        <taxon>Dothideomycetidae</taxon>
        <taxon>Mycosphaerellales</taxon>
        <taxon>Mycosphaerellaceae</taxon>
        <taxon>Ramularia</taxon>
    </lineage>
</organism>